<keyword evidence="7 11" id="KW-0067">ATP-binding</keyword>
<dbReference type="GO" id="GO:0006730">
    <property type="term" value="P:one-carbon metabolic process"/>
    <property type="evidence" value="ECO:0007669"/>
    <property type="project" value="UniProtKB-KW"/>
</dbReference>
<dbReference type="InterPro" id="IPR022631">
    <property type="entry name" value="ADOMET_SYNTHASE_CS"/>
</dbReference>
<feature type="domain" description="S-adenosylmethionine synthetase central" evidence="15">
    <location>
        <begin position="640"/>
        <end position="760"/>
    </location>
</feature>
<evidence type="ECO:0000256" key="5">
    <source>
        <dbReference type="ARBA" id="ARBA00022723"/>
    </source>
</evidence>
<dbReference type="GO" id="GO:0004478">
    <property type="term" value="F:methionine adenosyltransferase activity"/>
    <property type="evidence" value="ECO:0007669"/>
    <property type="project" value="UniProtKB-EC"/>
</dbReference>
<organism evidence="17 18">
    <name type="scientific">Hermanssonia centrifuga</name>
    <dbReference type="NCBI Taxonomy" id="98765"/>
    <lineage>
        <taxon>Eukaryota</taxon>
        <taxon>Fungi</taxon>
        <taxon>Dikarya</taxon>
        <taxon>Basidiomycota</taxon>
        <taxon>Agaricomycotina</taxon>
        <taxon>Agaricomycetes</taxon>
        <taxon>Polyporales</taxon>
        <taxon>Meruliaceae</taxon>
        <taxon>Hermanssonia</taxon>
    </lineage>
</organism>
<evidence type="ECO:0000259" key="16">
    <source>
        <dbReference type="Pfam" id="PF02773"/>
    </source>
</evidence>
<dbReference type="UniPathway" id="UPA00315">
    <property type="reaction ID" value="UER00080"/>
</dbReference>
<comment type="caution">
    <text evidence="17">The sequence shown here is derived from an EMBL/GenBank/DDBJ whole genome shotgun (WGS) entry which is preliminary data.</text>
</comment>
<dbReference type="InterPro" id="IPR022628">
    <property type="entry name" value="S-AdoMet_synt_N"/>
</dbReference>
<dbReference type="GO" id="GO:0006555">
    <property type="term" value="P:methionine metabolic process"/>
    <property type="evidence" value="ECO:0007669"/>
    <property type="project" value="UniProtKB-ARBA"/>
</dbReference>
<dbReference type="InterPro" id="IPR002133">
    <property type="entry name" value="S-AdoMet_synthetase"/>
</dbReference>
<feature type="domain" description="S-adenosylmethionine synthetase N-terminal" evidence="14">
    <location>
        <begin position="529"/>
        <end position="626"/>
    </location>
</feature>
<evidence type="ECO:0000259" key="14">
    <source>
        <dbReference type="Pfam" id="PF00438"/>
    </source>
</evidence>
<keyword evidence="6 11" id="KW-0547">Nucleotide-binding</keyword>
<evidence type="ECO:0000256" key="4">
    <source>
        <dbReference type="ARBA" id="ARBA00022679"/>
    </source>
</evidence>
<accession>A0A4S4KMU6</accession>
<evidence type="ECO:0000256" key="6">
    <source>
        <dbReference type="ARBA" id="ARBA00022741"/>
    </source>
</evidence>
<dbReference type="Pfam" id="PF02772">
    <property type="entry name" value="S-AdoMet_synt_M"/>
    <property type="match status" value="1"/>
</dbReference>
<feature type="domain" description="Aminotransferase class I/classII large" evidence="13">
    <location>
        <begin position="97"/>
        <end position="442"/>
    </location>
</feature>
<dbReference type="Gene3D" id="3.30.300.10">
    <property type="match status" value="3"/>
</dbReference>
<protein>
    <recommendedName>
        <fullName evidence="11">S-adenosylmethionine synthase</fullName>
        <ecNumber evidence="11">2.5.1.6</ecNumber>
    </recommendedName>
</protein>
<evidence type="ECO:0000256" key="3">
    <source>
        <dbReference type="ARBA" id="ARBA00022563"/>
    </source>
</evidence>
<dbReference type="EMBL" id="SGPJ01000079">
    <property type="protein sequence ID" value="THG99456.1"/>
    <property type="molecule type" value="Genomic_DNA"/>
</dbReference>
<keyword evidence="8 11" id="KW-0460">Magnesium</keyword>
<evidence type="ECO:0000256" key="10">
    <source>
        <dbReference type="ARBA" id="ARBA00048344"/>
    </source>
</evidence>
<dbReference type="PANTHER" id="PTHR11964">
    <property type="entry name" value="S-ADENOSYLMETHIONINE SYNTHETASE"/>
    <property type="match status" value="1"/>
</dbReference>
<dbReference type="SUPFAM" id="SSF55973">
    <property type="entry name" value="S-adenosylmethionine synthetase"/>
    <property type="match status" value="3"/>
</dbReference>
<comment type="catalytic activity">
    <reaction evidence="10 11">
        <text>L-methionine + ATP + H2O = S-adenosyl-L-methionine + phosphate + diphosphate</text>
        <dbReference type="Rhea" id="RHEA:21080"/>
        <dbReference type="ChEBI" id="CHEBI:15377"/>
        <dbReference type="ChEBI" id="CHEBI:30616"/>
        <dbReference type="ChEBI" id="CHEBI:33019"/>
        <dbReference type="ChEBI" id="CHEBI:43474"/>
        <dbReference type="ChEBI" id="CHEBI:57844"/>
        <dbReference type="ChEBI" id="CHEBI:59789"/>
        <dbReference type="EC" id="2.5.1.6"/>
    </reaction>
</comment>
<dbReference type="SUPFAM" id="SSF53383">
    <property type="entry name" value="PLP-dependent transferases"/>
    <property type="match status" value="1"/>
</dbReference>
<dbReference type="InterPro" id="IPR022630">
    <property type="entry name" value="S-AdoMet_synt_C"/>
</dbReference>
<comment type="similarity">
    <text evidence="2 12">Belongs to the AdoMet synthase family.</text>
</comment>
<dbReference type="FunFam" id="3.30.300.10:FF:000003">
    <property type="entry name" value="S-adenosylmethionine synthase"/>
    <property type="match status" value="1"/>
</dbReference>
<dbReference type="PROSITE" id="PS00377">
    <property type="entry name" value="ADOMET_SYNTHASE_2"/>
    <property type="match status" value="1"/>
</dbReference>
<comment type="pathway">
    <text evidence="1 11">Amino-acid biosynthesis; S-adenosyl-L-methionine biosynthesis; S-adenosyl-L-methionine from L-methionine: step 1/1.</text>
</comment>
<name>A0A4S4KMU6_9APHY</name>
<evidence type="ECO:0000256" key="1">
    <source>
        <dbReference type="ARBA" id="ARBA00005224"/>
    </source>
</evidence>
<dbReference type="Proteomes" id="UP000309038">
    <property type="component" value="Unassembled WGS sequence"/>
</dbReference>
<evidence type="ECO:0000259" key="15">
    <source>
        <dbReference type="Pfam" id="PF02772"/>
    </source>
</evidence>
<sequence>MNSAASVDLSHHLSAETRLRKPNAMKALWRLTKGKPNMISLGNGDPHYSLYPVKKIQYEVASAAEDIEDPVAVWTAAGPSTPTQLFTSSRDEPCNLSLKTALAYSAGAGLPEAQRAVTELTKFYHSPPDHIATLTVGNMDGVSKCFRLLGSPGDHFLADEFSFNALTNAPLSHGVNWVPVKIDKGGLIPSDLERIMSNWDEETQGRRPHVLYSVPSGQNPTGCTLNADRRKKVYELAQRFDLIIIEDDPYYYLQYSEEESSATPSKLMPSFLSMDIDGRVLRVDRQVNLLPKIYFNLTTSSPLLSFSKIMMPGMRLGWITSSPLFHEHLVSLTDSSTQHPHGFGQIFITEMLSASGWQLSGFDRWTRSLRKEYQRRRDLFLDIFAREVSSTGFASADPPQAGMFVEGSIARTNVPELMEELFERCLDGGLVVMPASIFVAPTSPQVSKILDPEDPIQDRVNFLRTTFAGDESSMQPGLKILGEVLKEFFQEQNLPLTTSFPFPLVSLVVLVVAMPSNGHAQTALAPGHFLFTSESVGEGHPDKICDQVSDAILDACLEQDPFSKVACETASKTGMIMVFGEITTKAQIDYQKVIRETIKQIGYDDSSKGFDYKTCNILVAIEQQSPDIAQGLDHGALENIGAGDQGIMFGYATDETEEYMPLTIMLAHKLNAAMAVARRTGAMPWLRPDSKTQVTVEYKHDGGATIPLRVDTVVVSTQHAESISTEELRKEILEKIVKKVIPAQLLDERTVYHIQPSGRFVIGGPQGDAGLTGRKIIVDTYGGWGAHGGGAFSGKDFSKVDRSAAYTARWIAKSLVSAGLARRALVQLSYAIGVAEPLSIFVDTYGTGKKTDAELVEIIRNNWDLRPGVIVQQLDLQKPQYRRTAAYGHFGNPDYTWEKVKQLKL</sequence>
<gene>
    <name evidence="17" type="ORF">EW026_g2882</name>
</gene>
<keyword evidence="5 11" id="KW-0479">Metal-binding</keyword>
<evidence type="ECO:0000256" key="12">
    <source>
        <dbReference type="RuleBase" id="RU004462"/>
    </source>
</evidence>
<dbReference type="Gene3D" id="3.40.640.10">
    <property type="entry name" value="Type I PLP-dependent aspartate aminotransferase-like (Major domain)"/>
    <property type="match status" value="2"/>
</dbReference>
<dbReference type="InterPro" id="IPR015421">
    <property type="entry name" value="PyrdxlP-dep_Trfase_major"/>
</dbReference>
<evidence type="ECO:0000256" key="11">
    <source>
        <dbReference type="RuleBase" id="RU000541"/>
    </source>
</evidence>
<comment type="cofactor">
    <cofactor evidence="11">
        <name>K(+)</name>
        <dbReference type="ChEBI" id="CHEBI:29103"/>
    </cofactor>
    <text evidence="11">Binds 1 potassium ion per subunit. The potassium ion interacts primarily with the substrate.</text>
</comment>
<dbReference type="GO" id="GO:0005524">
    <property type="term" value="F:ATP binding"/>
    <property type="evidence" value="ECO:0007669"/>
    <property type="project" value="UniProtKB-KW"/>
</dbReference>
<reference evidence="17 18" key="1">
    <citation type="submission" date="2019-02" db="EMBL/GenBank/DDBJ databases">
        <title>Genome sequencing of the rare red list fungi Phlebia centrifuga.</title>
        <authorList>
            <person name="Buettner E."/>
            <person name="Kellner H."/>
        </authorList>
    </citation>
    <scope>NUCLEOTIDE SEQUENCE [LARGE SCALE GENOMIC DNA]</scope>
    <source>
        <strain evidence="17 18">DSM 108282</strain>
    </source>
</reference>
<dbReference type="Pfam" id="PF00438">
    <property type="entry name" value="S-AdoMet_synt_N"/>
    <property type="match status" value="1"/>
</dbReference>
<evidence type="ECO:0000313" key="18">
    <source>
        <dbReference type="Proteomes" id="UP000309038"/>
    </source>
</evidence>
<evidence type="ECO:0000256" key="7">
    <source>
        <dbReference type="ARBA" id="ARBA00022840"/>
    </source>
</evidence>
<keyword evidence="18" id="KW-1185">Reference proteome</keyword>
<evidence type="ECO:0000313" key="17">
    <source>
        <dbReference type="EMBL" id="THG99456.1"/>
    </source>
</evidence>
<dbReference type="CDD" id="cd18079">
    <property type="entry name" value="S-AdoMet_synt"/>
    <property type="match status" value="1"/>
</dbReference>
<dbReference type="Pfam" id="PF00155">
    <property type="entry name" value="Aminotran_1_2"/>
    <property type="match status" value="1"/>
</dbReference>
<proteinExistence type="inferred from homology"/>
<dbReference type="Pfam" id="PF02773">
    <property type="entry name" value="S-AdoMet_synt_C"/>
    <property type="match status" value="1"/>
</dbReference>
<dbReference type="PROSITE" id="PS00376">
    <property type="entry name" value="ADOMET_SYNTHASE_1"/>
    <property type="match status" value="1"/>
</dbReference>
<dbReference type="InterPro" id="IPR022629">
    <property type="entry name" value="S-AdoMet_synt_central"/>
</dbReference>
<keyword evidence="3 11" id="KW-0554">One-carbon metabolism</keyword>
<dbReference type="EC" id="2.5.1.6" evidence="11"/>
<keyword evidence="4 11" id="KW-0808">Transferase</keyword>
<dbReference type="CDD" id="cd00609">
    <property type="entry name" value="AAT_like"/>
    <property type="match status" value="1"/>
</dbReference>
<dbReference type="NCBIfam" id="TIGR01034">
    <property type="entry name" value="metK"/>
    <property type="match status" value="1"/>
</dbReference>
<comment type="cofactor">
    <cofactor evidence="11">
        <name>Mg(2+)</name>
        <dbReference type="ChEBI" id="CHEBI:18420"/>
    </cofactor>
    <text evidence="11">Binds 2 magnesium ions per subunit. The magnesium ions interact primarily with the substrate.</text>
</comment>
<feature type="domain" description="S-adenosylmethionine synthetase C-terminal" evidence="16">
    <location>
        <begin position="762"/>
        <end position="899"/>
    </location>
</feature>
<dbReference type="InterPro" id="IPR022636">
    <property type="entry name" value="S-AdoMet_synthetase_sfam"/>
</dbReference>
<comment type="function">
    <text evidence="11">Catalyzes the formation of S-adenosylmethionine from methionine and ATP.</text>
</comment>
<evidence type="ECO:0000259" key="13">
    <source>
        <dbReference type="Pfam" id="PF00155"/>
    </source>
</evidence>
<evidence type="ECO:0000256" key="2">
    <source>
        <dbReference type="ARBA" id="ARBA00009685"/>
    </source>
</evidence>
<evidence type="ECO:0000256" key="8">
    <source>
        <dbReference type="ARBA" id="ARBA00022842"/>
    </source>
</evidence>
<evidence type="ECO:0000256" key="9">
    <source>
        <dbReference type="ARBA" id="ARBA00022958"/>
    </source>
</evidence>
<dbReference type="FunFam" id="3.30.300.10:FF:000004">
    <property type="entry name" value="S-adenosylmethionine synthase"/>
    <property type="match status" value="1"/>
</dbReference>
<dbReference type="InterPro" id="IPR015424">
    <property type="entry name" value="PyrdxlP-dep_Trfase"/>
</dbReference>
<keyword evidence="9 11" id="KW-0630">Potassium</keyword>
<dbReference type="GO" id="GO:0046872">
    <property type="term" value="F:metal ion binding"/>
    <property type="evidence" value="ECO:0007669"/>
    <property type="project" value="UniProtKB-KW"/>
</dbReference>
<dbReference type="GO" id="GO:0006556">
    <property type="term" value="P:S-adenosylmethionine biosynthetic process"/>
    <property type="evidence" value="ECO:0007669"/>
    <property type="project" value="UniProtKB-UniPathway"/>
</dbReference>
<dbReference type="HAMAP" id="MF_00086">
    <property type="entry name" value="S_AdoMet_synth1"/>
    <property type="match status" value="1"/>
</dbReference>
<dbReference type="GO" id="GO:0030170">
    <property type="term" value="F:pyridoxal phosphate binding"/>
    <property type="evidence" value="ECO:0007669"/>
    <property type="project" value="InterPro"/>
</dbReference>
<dbReference type="InterPro" id="IPR004839">
    <property type="entry name" value="Aminotransferase_I/II_large"/>
</dbReference>
<dbReference type="AlphaFoldDB" id="A0A4S4KMU6"/>
<dbReference type="FunFam" id="3.30.300.10:FF:000001">
    <property type="entry name" value="S-adenosylmethionine synthase"/>
    <property type="match status" value="1"/>
</dbReference>